<dbReference type="SUPFAM" id="SSF54909">
    <property type="entry name" value="Dimeric alpha+beta barrel"/>
    <property type="match status" value="1"/>
</dbReference>
<reference evidence="2 5" key="2">
    <citation type="submission" date="2020-07" db="EMBL/GenBank/DDBJ databases">
        <title>Sequencing the genomes of 1000 actinobacteria strains.</title>
        <authorList>
            <person name="Klenk H.-P."/>
        </authorList>
    </citation>
    <scope>NUCLEOTIDE SEQUENCE [LARGE SCALE GENOMIC DNA]</scope>
    <source>
        <strain evidence="2 5">DSM 23870</strain>
    </source>
</reference>
<dbReference type="PROSITE" id="PS51502">
    <property type="entry name" value="S_R_A_B_BARREL"/>
    <property type="match status" value="1"/>
</dbReference>
<sequence length="98" mass="11121">MIRHTVSFALTHPVDSVEEAAFLSDAHAALTSIPGVQDFRISRQVSPKSDHRFQFEMTFDDAAAYEAYNLHPAHVDFVETRWKPEVADFQELDFTPLG</sequence>
<gene>
    <name evidence="2" type="ORF">BJ972_003181</name>
    <name evidence="3" type="ORF">ESP50_12580</name>
</gene>
<dbReference type="Proteomes" id="UP000292686">
    <property type="component" value="Unassembled WGS sequence"/>
</dbReference>
<dbReference type="Gene3D" id="3.30.70.100">
    <property type="match status" value="1"/>
</dbReference>
<evidence type="ECO:0000259" key="1">
    <source>
        <dbReference type="PROSITE" id="PS51502"/>
    </source>
</evidence>
<proteinExistence type="predicted"/>
<dbReference type="SMART" id="SM00886">
    <property type="entry name" value="Dabb"/>
    <property type="match status" value="1"/>
</dbReference>
<dbReference type="EMBL" id="SDPM01000006">
    <property type="protein sequence ID" value="RXZ86033.1"/>
    <property type="molecule type" value="Genomic_DNA"/>
</dbReference>
<dbReference type="Proteomes" id="UP000581087">
    <property type="component" value="Unassembled WGS sequence"/>
</dbReference>
<evidence type="ECO:0000313" key="2">
    <source>
        <dbReference type="EMBL" id="NYD68662.1"/>
    </source>
</evidence>
<dbReference type="Pfam" id="PF07876">
    <property type="entry name" value="Dabb"/>
    <property type="match status" value="1"/>
</dbReference>
<protein>
    <submittedName>
        <fullName evidence="3">Dabb family protein</fullName>
    </submittedName>
</protein>
<dbReference type="InterPro" id="IPR011008">
    <property type="entry name" value="Dimeric_a/b-barrel"/>
</dbReference>
<evidence type="ECO:0000313" key="5">
    <source>
        <dbReference type="Proteomes" id="UP000581087"/>
    </source>
</evidence>
<organism evidence="3 4">
    <name type="scientific">Agromyces atrinae</name>
    <dbReference type="NCBI Taxonomy" id="592376"/>
    <lineage>
        <taxon>Bacteria</taxon>
        <taxon>Bacillati</taxon>
        <taxon>Actinomycetota</taxon>
        <taxon>Actinomycetes</taxon>
        <taxon>Micrococcales</taxon>
        <taxon>Microbacteriaceae</taxon>
        <taxon>Agromyces</taxon>
    </lineage>
</organism>
<keyword evidence="4" id="KW-1185">Reference proteome</keyword>
<dbReference type="InterPro" id="IPR013097">
    <property type="entry name" value="Dabb"/>
</dbReference>
<dbReference type="AlphaFoldDB" id="A0A4Q2M6Y3"/>
<accession>A0A4Q2M6Y3</accession>
<dbReference type="RefSeq" id="WP_129175666.1">
    <property type="nucleotide sequence ID" value="NZ_JACCBI010000001.1"/>
</dbReference>
<dbReference type="OrthoDB" id="9808130at2"/>
<evidence type="ECO:0000313" key="4">
    <source>
        <dbReference type="Proteomes" id="UP000292686"/>
    </source>
</evidence>
<dbReference type="EMBL" id="JACCBI010000001">
    <property type="protein sequence ID" value="NYD68662.1"/>
    <property type="molecule type" value="Genomic_DNA"/>
</dbReference>
<feature type="domain" description="Stress-response A/B barrel" evidence="1">
    <location>
        <begin position="2"/>
        <end position="94"/>
    </location>
</feature>
<evidence type="ECO:0000313" key="3">
    <source>
        <dbReference type="EMBL" id="RXZ86033.1"/>
    </source>
</evidence>
<name>A0A4Q2M6Y3_9MICO</name>
<reference evidence="3 4" key="1">
    <citation type="submission" date="2019-01" db="EMBL/GenBank/DDBJ databases">
        <title>Agromyces.</title>
        <authorList>
            <person name="Li J."/>
        </authorList>
    </citation>
    <scope>NUCLEOTIDE SEQUENCE [LARGE SCALE GENOMIC DNA]</scope>
    <source>
        <strain evidence="3 4">DSM 23870</strain>
    </source>
</reference>
<comment type="caution">
    <text evidence="3">The sequence shown here is derived from an EMBL/GenBank/DDBJ whole genome shotgun (WGS) entry which is preliminary data.</text>
</comment>